<sequence>MLGELRVPTTVLLDITRVMARWGPSRALRARKMLSHGGRWSMAQGQFTMTAQEMLAFAKQIEEAIGKIEAERTKLISTVSGITGGWQGQAASAYTTLQNRVNEDIAKLKESLTAIKHAIELTTKHYASTEEEQKAMFSSAQG</sequence>
<dbReference type="NCBIfam" id="TIGR03930">
    <property type="entry name" value="WXG100_ESAT6"/>
    <property type="match status" value="1"/>
</dbReference>
<proteinExistence type="predicted"/>
<dbReference type="Pfam" id="PF06013">
    <property type="entry name" value="WXG100"/>
    <property type="match status" value="1"/>
</dbReference>
<comment type="caution">
    <text evidence="1">The sequence shown here is derived from an EMBL/GenBank/DDBJ whole genome shotgun (WGS) entry which is preliminary data.</text>
</comment>
<reference evidence="1 2" key="1">
    <citation type="submission" date="2018-08" db="EMBL/GenBank/DDBJ databases">
        <title>Diversity &amp; Physiological Properties of Lignin-Decomposing Actinobacteria from Soil.</title>
        <authorList>
            <person name="Roh S.G."/>
            <person name="Kim S.B."/>
        </authorList>
    </citation>
    <scope>NUCLEOTIDE SEQUENCE [LARGE SCALE GENOMIC DNA]</scope>
    <source>
        <strain evidence="1 2">MMS17-GH009</strain>
    </source>
</reference>
<dbReference type="Gene3D" id="1.10.287.1060">
    <property type="entry name" value="ESAT-6-like"/>
    <property type="match status" value="1"/>
</dbReference>
<dbReference type="Proteomes" id="UP000263377">
    <property type="component" value="Unassembled WGS sequence"/>
</dbReference>
<dbReference type="EMBL" id="QVIG01000001">
    <property type="protein sequence ID" value="RGD59681.1"/>
    <property type="molecule type" value="Genomic_DNA"/>
</dbReference>
<organism evidence="1 2">
    <name type="scientific">Kitasatospora xanthocidica</name>
    <dbReference type="NCBI Taxonomy" id="83382"/>
    <lineage>
        <taxon>Bacteria</taxon>
        <taxon>Bacillati</taxon>
        <taxon>Actinomycetota</taxon>
        <taxon>Actinomycetes</taxon>
        <taxon>Kitasatosporales</taxon>
        <taxon>Streptomycetaceae</taxon>
        <taxon>Kitasatospora</taxon>
    </lineage>
</organism>
<dbReference type="SUPFAM" id="SSF140453">
    <property type="entry name" value="EsxAB dimer-like"/>
    <property type="match status" value="1"/>
</dbReference>
<name>A0A372ZVA2_9ACTN</name>
<protein>
    <submittedName>
        <fullName evidence="1">WXG100 family type VII secretion target</fullName>
    </submittedName>
</protein>
<accession>A0A372ZVA2</accession>
<evidence type="ECO:0000313" key="2">
    <source>
        <dbReference type="Proteomes" id="UP000263377"/>
    </source>
</evidence>
<dbReference type="AlphaFoldDB" id="A0A372ZVA2"/>
<dbReference type="InterPro" id="IPR010310">
    <property type="entry name" value="T7SS_ESAT-6-like"/>
</dbReference>
<dbReference type="InterPro" id="IPR036689">
    <property type="entry name" value="ESAT-6-like_sf"/>
</dbReference>
<evidence type="ECO:0000313" key="1">
    <source>
        <dbReference type="EMBL" id="RGD59681.1"/>
    </source>
</evidence>
<keyword evidence="2" id="KW-1185">Reference proteome</keyword>
<gene>
    <name evidence="1" type="ORF">DR950_19490</name>
</gene>